<dbReference type="AlphaFoldDB" id="A0AAV3M7F4"/>
<evidence type="ECO:0000313" key="2">
    <source>
        <dbReference type="EMBL" id="EUD11753.1"/>
    </source>
</evidence>
<feature type="coiled-coil region" evidence="1">
    <location>
        <begin position="25"/>
        <end position="116"/>
    </location>
</feature>
<reference evidence="2 3" key="1">
    <citation type="submission" date="2014-01" db="EMBL/GenBank/DDBJ databases">
        <authorList>
            <person name="Durkin A.S."/>
            <person name="McCorrison J."/>
            <person name="Torralba M."/>
            <person name="Gillis M."/>
            <person name="Haft D.H."/>
            <person name="Methe B."/>
            <person name="Sutton G."/>
            <person name="Nelson K.E."/>
        </authorList>
    </citation>
    <scope>NUCLEOTIDE SEQUENCE [LARGE SCALE GENOMIC DNA]</scope>
    <source>
        <strain evidence="2 3">205/92</strain>
    </source>
</reference>
<dbReference type="EMBL" id="JALD01000038">
    <property type="protein sequence ID" value="EUD11753.1"/>
    <property type="molecule type" value="Genomic_DNA"/>
</dbReference>
<dbReference type="RefSeq" id="WP_036961022.1">
    <property type="nucleotide sequence ID" value="NZ_JALD01000038.1"/>
</dbReference>
<organism evidence="2 3">
    <name type="scientific">Providencia alcalifaciens 205/92</name>
    <dbReference type="NCBI Taxonomy" id="1256988"/>
    <lineage>
        <taxon>Bacteria</taxon>
        <taxon>Pseudomonadati</taxon>
        <taxon>Pseudomonadota</taxon>
        <taxon>Gammaproteobacteria</taxon>
        <taxon>Enterobacterales</taxon>
        <taxon>Morganellaceae</taxon>
        <taxon>Providencia</taxon>
    </lineage>
</organism>
<evidence type="ECO:0000256" key="1">
    <source>
        <dbReference type="SAM" id="Coils"/>
    </source>
</evidence>
<dbReference type="InterPro" id="IPR002954">
    <property type="entry name" value="Salm_SPAgM"/>
</dbReference>
<proteinExistence type="predicted"/>
<keyword evidence="1" id="KW-0175">Coiled coil</keyword>
<dbReference type="Proteomes" id="UP000022311">
    <property type="component" value="Unassembled WGS sequence"/>
</dbReference>
<protein>
    <submittedName>
        <fullName evidence="2">Surface presentation of antigens protein spaM</fullName>
    </submittedName>
</protein>
<dbReference type="Pfam" id="PF02090">
    <property type="entry name" value="SPAM"/>
    <property type="match status" value="1"/>
</dbReference>
<accession>A0AAV3M7F4</accession>
<evidence type="ECO:0000313" key="3">
    <source>
        <dbReference type="Proteomes" id="UP000022311"/>
    </source>
</evidence>
<gene>
    <name evidence="2" type="ORF">HMPREF1563_0270</name>
</gene>
<dbReference type="PRINTS" id="PR01227">
    <property type="entry name" value="SSPAMPROTEIN"/>
</dbReference>
<name>A0AAV3M7F4_9GAMM</name>
<comment type="caution">
    <text evidence="2">The sequence shown here is derived from an EMBL/GenBank/DDBJ whole genome shotgun (WGS) entry which is preliminary data.</text>
</comment>
<sequence length="151" mass="18518">MPFRKKIRSLINRCQLSQSRCDVQIAGLSREIQELISSKESIQIQIEGLRQLLKTQRVNAEILNREQLNAMLRKQSVLRRKIYECNTLISQIIEQCKELEEKRIELQKKRQYWLRKEENYNRWLSKQKQQIYLFNLRQDEVEQEERIQWNL</sequence>